<feature type="compositionally biased region" description="Basic and acidic residues" evidence="8">
    <location>
        <begin position="502"/>
        <end position="513"/>
    </location>
</feature>
<sequence>MLNQIFIRIQEASHQHEEEAVAVGLKEWRQIPGHVNRVQCGQAPDVYPVPILRIVDNINFLTLNHAICHRWLRGLGITQTPLHVLLLLRRIEDARIISTASTSDPIVFSVSPSSHLGITEWSHELHKRAMAIPAVLVVIPLGILFILSGFIVNLLQAVFFILVRPLSKGMYRRINKVIAELLWLQLIWLIDWWAAIKVEVHADSETFRLLGKEHALLICNHRSDIDWLIGWVLAQRSGCLGSALAIMKKEAKYLPIIGWSMWFSDYVFLERSWVKDERTLKSGFRRLEDFPMPFWLALFVEGTRFTQTKLAAAQEYAASRGLPVPRNVLIPRTKGFVTAVGHMRSFVPAIYDCTLAVPKNRPSPTLLRIFRGQTSVVKVQIKRHLMQELPETGEGTAQWCKDVFVTKDALLERYVAKGTFSDLKLQHIGRPKKSLVVVLSWTCLLVYVIVKLFQWSTLLSSWEGIVFSATFLVLVTVLMQILIQSSKSERSTTQVKLQSQDPMKESLIKKQTG</sequence>
<comment type="catalytic activity">
    <reaction evidence="1">
        <text>a 1-acyl-sn-glycero-3-phosphate + an acyl-CoA = a 1,2-diacyl-sn-glycero-3-phosphate + CoA</text>
        <dbReference type="Rhea" id="RHEA:19709"/>
        <dbReference type="ChEBI" id="CHEBI:57287"/>
        <dbReference type="ChEBI" id="CHEBI:57970"/>
        <dbReference type="ChEBI" id="CHEBI:58342"/>
        <dbReference type="ChEBI" id="CHEBI:58608"/>
        <dbReference type="EC" id="2.3.1.51"/>
    </reaction>
</comment>
<keyword evidence="9" id="KW-0812">Transmembrane</keyword>
<dbReference type="SUPFAM" id="SSF69593">
    <property type="entry name" value="Glycerol-3-phosphate (1)-acyltransferase"/>
    <property type="match status" value="1"/>
</dbReference>
<proteinExistence type="inferred from homology"/>
<reference evidence="11" key="1">
    <citation type="submission" date="2020-03" db="EMBL/GenBank/DDBJ databases">
        <title>A high-quality chromosome-level genome assembly of a woody plant with both climbing and erect habits, Rhamnella rubrinervis.</title>
        <authorList>
            <person name="Lu Z."/>
            <person name="Yang Y."/>
            <person name="Zhu X."/>
            <person name="Sun Y."/>
        </authorList>
    </citation>
    <scope>NUCLEOTIDE SEQUENCE</scope>
    <source>
        <strain evidence="11">BYM</strain>
        <tissue evidence="11">Leaf</tissue>
    </source>
</reference>
<evidence type="ECO:0000259" key="10">
    <source>
        <dbReference type="SMART" id="SM00563"/>
    </source>
</evidence>
<keyword evidence="9" id="KW-0472">Membrane</keyword>
<evidence type="ECO:0000256" key="2">
    <source>
        <dbReference type="ARBA" id="ARBA00004728"/>
    </source>
</evidence>
<dbReference type="Proteomes" id="UP000796880">
    <property type="component" value="Unassembled WGS sequence"/>
</dbReference>
<dbReference type="GO" id="GO:0012505">
    <property type="term" value="C:endomembrane system"/>
    <property type="evidence" value="ECO:0007669"/>
    <property type="project" value="TreeGrafter"/>
</dbReference>
<feature type="domain" description="Phospholipid/glycerol acyltransferase" evidence="10">
    <location>
        <begin position="215"/>
        <end position="337"/>
    </location>
</feature>
<evidence type="ECO:0000256" key="8">
    <source>
        <dbReference type="SAM" id="MobiDB-lite"/>
    </source>
</evidence>
<comment type="caution">
    <text evidence="11">The sequence shown here is derived from an EMBL/GenBank/DDBJ whole genome shotgun (WGS) entry which is preliminary data.</text>
</comment>
<dbReference type="InterPro" id="IPR032098">
    <property type="entry name" value="Acyltransf_C"/>
</dbReference>
<dbReference type="InterPro" id="IPR002123">
    <property type="entry name" value="Plipid/glycerol_acylTrfase"/>
</dbReference>
<dbReference type="PANTHER" id="PTHR10983:SF55">
    <property type="entry name" value="1-ACYL-SN-GLYCEROL-3-PHOSPHATE ACYLTRANSFERASE 3"/>
    <property type="match status" value="1"/>
</dbReference>
<comment type="similarity">
    <text evidence="4">Belongs to the 1-acyl-sn-glycerol-3-phosphate acyltransferase family.</text>
</comment>
<dbReference type="Pfam" id="PF16076">
    <property type="entry name" value="Acyltransf_C"/>
    <property type="match status" value="1"/>
</dbReference>
<feature type="transmembrane region" description="Helical" evidence="9">
    <location>
        <begin position="434"/>
        <end position="453"/>
    </location>
</feature>
<protein>
    <recommendedName>
        <fullName evidence="5">1-acylglycerol-3-phosphate O-acyltransferase</fullName>
        <ecNumber evidence="5">2.3.1.51</ecNumber>
    </recommendedName>
</protein>
<name>A0A8K0HHI2_9ROSA</name>
<dbReference type="GO" id="GO:0016024">
    <property type="term" value="P:CDP-diacylglycerol biosynthetic process"/>
    <property type="evidence" value="ECO:0007669"/>
    <property type="project" value="UniProtKB-UniPathway"/>
</dbReference>
<keyword evidence="12" id="KW-1185">Reference proteome</keyword>
<dbReference type="Pfam" id="PF01553">
    <property type="entry name" value="Acyltransferase"/>
    <property type="match status" value="1"/>
</dbReference>
<comment type="pathway">
    <text evidence="3">Lipid metabolism.</text>
</comment>
<feature type="transmembrane region" description="Helical" evidence="9">
    <location>
        <begin position="465"/>
        <end position="483"/>
    </location>
</feature>
<dbReference type="EC" id="2.3.1.51" evidence="5"/>
<dbReference type="CDD" id="cd07990">
    <property type="entry name" value="LPLAT_LCLAT1-like"/>
    <property type="match status" value="1"/>
</dbReference>
<dbReference type="SMART" id="SM00563">
    <property type="entry name" value="PlsC"/>
    <property type="match status" value="1"/>
</dbReference>
<keyword evidence="7" id="KW-0012">Acyltransferase</keyword>
<accession>A0A8K0HHI2</accession>
<dbReference type="EMBL" id="VOIH02000002">
    <property type="protein sequence ID" value="KAF3452546.1"/>
    <property type="molecule type" value="Genomic_DNA"/>
</dbReference>
<dbReference type="UniPathway" id="UPA00557">
    <property type="reaction ID" value="UER00613"/>
</dbReference>
<evidence type="ECO:0000256" key="6">
    <source>
        <dbReference type="ARBA" id="ARBA00022679"/>
    </source>
</evidence>
<comment type="pathway">
    <text evidence="2">Phospholipid metabolism; CDP-diacylglycerol biosynthesis; CDP-diacylglycerol from sn-glycerol 3-phosphate: step 2/3.</text>
</comment>
<dbReference type="GO" id="GO:0003841">
    <property type="term" value="F:1-acylglycerol-3-phosphate O-acyltransferase activity"/>
    <property type="evidence" value="ECO:0007669"/>
    <property type="project" value="UniProtKB-EC"/>
</dbReference>
<gene>
    <name evidence="11" type="ORF">FNV43_RR02979</name>
</gene>
<evidence type="ECO:0000256" key="5">
    <source>
        <dbReference type="ARBA" id="ARBA00013211"/>
    </source>
</evidence>
<evidence type="ECO:0000256" key="1">
    <source>
        <dbReference type="ARBA" id="ARBA00001141"/>
    </source>
</evidence>
<dbReference type="OrthoDB" id="189226at2759"/>
<dbReference type="AlphaFoldDB" id="A0A8K0HHI2"/>
<keyword evidence="6" id="KW-0808">Transferase</keyword>
<evidence type="ECO:0000256" key="7">
    <source>
        <dbReference type="ARBA" id="ARBA00023315"/>
    </source>
</evidence>
<evidence type="ECO:0000256" key="4">
    <source>
        <dbReference type="ARBA" id="ARBA00008655"/>
    </source>
</evidence>
<organism evidence="11 12">
    <name type="scientific">Rhamnella rubrinervis</name>
    <dbReference type="NCBI Taxonomy" id="2594499"/>
    <lineage>
        <taxon>Eukaryota</taxon>
        <taxon>Viridiplantae</taxon>
        <taxon>Streptophyta</taxon>
        <taxon>Embryophyta</taxon>
        <taxon>Tracheophyta</taxon>
        <taxon>Spermatophyta</taxon>
        <taxon>Magnoliopsida</taxon>
        <taxon>eudicotyledons</taxon>
        <taxon>Gunneridae</taxon>
        <taxon>Pentapetalae</taxon>
        <taxon>rosids</taxon>
        <taxon>fabids</taxon>
        <taxon>Rosales</taxon>
        <taxon>Rhamnaceae</taxon>
        <taxon>rhamnoid group</taxon>
        <taxon>Rhamneae</taxon>
        <taxon>Rhamnella</taxon>
    </lineage>
</organism>
<evidence type="ECO:0000256" key="3">
    <source>
        <dbReference type="ARBA" id="ARBA00005189"/>
    </source>
</evidence>
<evidence type="ECO:0000256" key="9">
    <source>
        <dbReference type="SAM" id="Phobius"/>
    </source>
</evidence>
<evidence type="ECO:0000313" key="12">
    <source>
        <dbReference type="Proteomes" id="UP000796880"/>
    </source>
</evidence>
<feature type="region of interest" description="Disordered" evidence="8">
    <location>
        <begin position="493"/>
        <end position="513"/>
    </location>
</feature>
<keyword evidence="9" id="KW-1133">Transmembrane helix</keyword>
<evidence type="ECO:0000313" key="11">
    <source>
        <dbReference type="EMBL" id="KAF3452546.1"/>
    </source>
</evidence>
<feature type="transmembrane region" description="Helical" evidence="9">
    <location>
        <begin position="130"/>
        <end position="163"/>
    </location>
</feature>
<dbReference type="PANTHER" id="PTHR10983">
    <property type="entry name" value="1-ACYLGLYCEROL-3-PHOSPHATE ACYLTRANSFERASE-RELATED"/>
    <property type="match status" value="1"/>
</dbReference>